<proteinExistence type="predicted"/>
<dbReference type="SUPFAM" id="SSF51556">
    <property type="entry name" value="Metallo-dependent hydrolases"/>
    <property type="match status" value="1"/>
</dbReference>
<organism evidence="2">
    <name type="scientific">freshwater metagenome</name>
    <dbReference type="NCBI Taxonomy" id="449393"/>
    <lineage>
        <taxon>unclassified sequences</taxon>
        <taxon>metagenomes</taxon>
        <taxon>ecological metagenomes</taxon>
    </lineage>
</organism>
<feature type="domain" description="Amidohydrolase 3" evidence="1">
    <location>
        <begin position="46"/>
        <end position="531"/>
    </location>
</feature>
<accession>A0A6J7AR31</accession>
<dbReference type="InterPro" id="IPR013108">
    <property type="entry name" value="Amidohydro_3"/>
</dbReference>
<protein>
    <submittedName>
        <fullName evidence="2">Unannotated protein</fullName>
    </submittedName>
</protein>
<evidence type="ECO:0000313" key="2">
    <source>
        <dbReference type="EMBL" id="CAB4835153.1"/>
    </source>
</evidence>
<dbReference type="PANTHER" id="PTHR11647">
    <property type="entry name" value="HYDRANTOINASE/DIHYDROPYRIMIDINASE FAMILY MEMBER"/>
    <property type="match status" value="1"/>
</dbReference>
<dbReference type="GO" id="GO:0016812">
    <property type="term" value="F:hydrolase activity, acting on carbon-nitrogen (but not peptide) bonds, in cyclic amides"/>
    <property type="evidence" value="ECO:0007669"/>
    <property type="project" value="TreeGrafter"/>
</dbReference>
<dbReference type="SUPFAM" id="SSF51338">
    <property type="entry name" value="Composite domain of metallo-dependent hydrolases"/>
    <property type="match status" value="2"/>
</dbReference>
<dbReference type="GO" id="GO:0005829">
    <property type="term" value="C:cytosol"/>
    <property type="evidence" value="ECO:0007669"/>
    <property type="project" value="TreeGrafter"/>
</dbReference>
<reference evidence="2" key="1">
    <citation type="submission" date="2020-05" db="EMBL/GenBank/DDBJ databases">
        <authorList>
            <person name="Chiriac C."/>
            <person name="Salcher M."/>
            <person name="Ghai R."/>
            <person name="Kavagutti S V."/>
        </authorList>
    </citation>
    <scope>NUCLEOTIDE SEQUENCE</scope>
</reference>
<sequence>MVEFALRNARVVDGTRAPARSADVLVRDGVIVEVGPLPETHGRQDIDLSGLVLSPGFVDPHTHYDAQVFWDRDLTPSSWHGVTTAVMGNCGFGVAPTRPEHREIVLRTLERVEGMPIEALRLGLPWVFETYPEYLDAVDALPKRVHVASLIGHTPIRHFVMGDAATEREATIEEIRDMRAVVEGALEAGAVGLSTSKSPTHRGAGNKPVPSRLAAIDEIVGLALALRGAGYGVLEATYGPGLFVEEFADLARRTGRPVTWAAVLAQRADPSWVRSIVARTRELGGDVFPQMACRPVVFQLRLDDPTSLSGLESFKELRELDDAERRARYADAAWRTQARADIAADSLWAGRFEDAVVEESCAHGALVGGPTLGELAAERGTHAFDVAVLLSLEDDLATRFRVILANDDEDQVARLLLEEGLMLGLSDAGAHTSQLCDANAPTYLLGYWMRERGVLSLEDAVWRLSGQPAEVFGLRDRGVIRRGAVADLVAFDPATVGSRGPERVRDLPGGADRVIVRSIGVEHVWVGGTCVRRDGVDLDGVAPGRLLRNGAG</sequence>
<name>A0A6J7AR31_9ZZZZ</name>
<dbReference type="AlphaFoldDB" id="A0A6J7AR31"/>
<dbReference type="InterPro" id="IPR011059">
    <property type="entry name" value="Metal-dep_hydrolase_composite"/>
</dbReference>
<dbReference type="InterPro" id="IPR050378">
    <property type="entry name" value="Metallo-dep_Hydrolases_sf"/>
</dbReference>
<dbReference type="EMBL" id="CAFABA010000115">
    <property type="protein sequence ID" value="CAB4835153.1"/>
    <property type="molecule type" value="Genomic_DNA"/>
</dbReference>
<dbReference type="InterPro" id="IPR032466">
    <property type="entry name" value="Metal_Hydrolase"/>
</dbReference>
<dbReference type="PANTHER" id="PTHR11647:SF1">
    <property type="entry name" value="COLLAPSIN RESPONSE MEDIATOR PROTEIN"/>
    <property type="match status" value="1"/>
</dbReference>
<dbReference type="Pfam" id="PF07969">
    <property type="entry name" value="Amidohydro_3"/>
    <property type="match status" value="1"/>
</dbReference>
<gene>
    <name evidence="2" type="ORF">UFOPK3139_02331</name>
</gene>
<evidence type="ECO:0000259" key="1">
    <source>
        <dbReference type="Pfam" id="PF07969"/>
    </source>
</evidence>
<dbReference type="Gene3D" id="3.20.20.140">
    <property type="entry name" value="Metal-dependent hydrolases"/>
    <property type="match status" value="2"/>
</dbReference>